<evidence type="ECO:0000313" key="1">
    <source>
        <dbReference type="EMBL" id="JAD20359.1"/>
    </source>
</evidence>
<reference evidence="1" key="1">
    <citation type="submission" date="2014-09" db="EMBL/GenBank/DDBJ databases">
        <authorList>
            <person name="Magalhaes I.L.F."/>
            <person name="Oliveira U."/>
            <person name="Santos F.R."/>
            <person name="Vidigal T.H.D.A."/>
            <person name="Brescovit A.D."/>
            <person name="Santos A.J."/>
        </authorList>
    </citation>
    <scope>NUCLEOTIDE SEQUENCE</scope>
    <source>
        <tissue evidence="1">Shoot tissue taken approximately 20 cm above the soil surface</tissue>
    </source>
</reference>
<name>A0A0A8Y3H6_ARUDO</name>
<proteinExistence type="predicted"/>
<dbReference type="AlphaFoldDB" id="A0A0A8Y3H6"/>
<dbReference type="EMBL" id="GBRH01277536">
    <property type="protein sequence ID" value="JAD20359.1"/>
    <property type="molecule type" value="Transcribed_RNA"/>
</dbReference>
<accession>A0A0A8Y3H6</accession>
<sequence>MSCQFDFFVLSLFHSIDAMQTLFIDPPLDEYIHYDSS</sequence>
<reference evidence="1" key="2">
    <citation type="journal article" date="2015" name="Data Brief">
        <title>Shoot transcriptome of the giant reed, Arundo donax.</title>
        <authorList>
            <person name="Barrero R.A."/>
            <person name="Guerrero F.D."/>
            <person name="Moolhuijzen P."/>
            <person name="Goolsby J.A."/>
            <person name="Tidwell J."/>
            <person name="Bellgard S.E."/>
            <person name="Bellgard M.I."/>
        </authorList>
    </citation>
    <scope>NUCLEOTIDE SEQUENCE</scope>
    <source>
        <tissue evidence="1">Shoot tissue taken approximately 20 cm above the soil surface</tissue>
    </source>
</reference>
<protein>
    <submittedName>
        <fullName evidence="1">Uncharacterized protein</fullName>
    </submittedName>
</protein>
<organism evidence="1">
    <name type="scientific">Arundo donax</name>
    <name type="common">Giant reed</name>
    <name type="synonym">Donax arundinaceus</name>
    <dbReference type="NCBI Taxonomy" id="35708"/>
    <lineage>
        <taxon>Eukaryota</taxon>
        <taxon>Viridiplantae</taxon>
        <taxon>Streptophyta</taxon>
        <taxon>Embryophyta</taxon>
        <taxon>Tracheophyta</taxon>
        <taxon>Spermatophyta</taxon>
        <taxon>Magnoliopsida</taxon>
        <taxon>Liliopsida</taxon>
        <taxon>Poales</taxon>
        <taxon>Poaceae</taxon>
        <taxon>PACMAD clade</taxon>
        <taxon>Arundinoideae</taxon>
        <taxon>Arundineae</taxon>
        <taxon>Arundo</taxon>
    </lineage>
</organism>